<name>A0A895YP34_9ACTN</name>
<sequence length="371" mass="38880">MALWQVRATVDDRPGFLAVLAASLALRSINILSVGVHVTEAGAIDDFLVDAPEEVTEAQLLAAIERGRGRDAWVAPAHAHRLVDAPTRALDLATLVVRRPSAVAEALAELLDASVTWQPATGPLASEGDGAPEYGLAGTVMRVPAPGGGGWSATRDAPDFTPAEYARAQALLALTAACADPGPAALVLPDGRELTVRRAGAGDVDAVRRMHDRCSPTTRHLRYLTGARGPTEAQVARFLTPAQGWTLLVETSSGGEEPAGAGPAGRGAPPGQVVAMANVFEEGAQAELALLVEDGWQRCGIGTALLRRSVRLARAAGLDALLVHSHTHNLAMQRTLRRLPGPRRRETDGDLVTVTLPLLVSEAAPQAPRPR</sequence>
<dbReference type="CDD" id="cd04301">
    <property type="entry name" value="NAT_SF"/>
    <property type="match status" value="1"/>
</dbReference>
<gene>
    <name evidence="3" type="ORF">JQS43_09440</name>
</gene>
<reference evidence="3" key="1">
    <citation type="submission" date="2021-02" db="EMBL/GenBank/DDBJ databases">
        <title>Natrosporangium hydrolyticum gen. nov., sp. nov, a haloalkaliphilic actinobacterium from a soda solonchak soil.</title>
        <authorList>
            <person name="Sorokin D.Y."/>
            <person name="Khijniak T.V."/>
            <person name="Zakharycheva A.P."/>
            <person name="Boueva O.V."/>
            <person name="Ariskina E.V."/>
            <person name="Hahnke R.L."/>
            <person name="Bunk B."/>
            <person name="Sproer C."/>
            <person name="Schumann P."/>
            <person name="Evtushenko L.I."/>
            <person name="Kublanov I.V."/>
        </authorList>
    </citation>
    <scope>NUCLEOTIDE SEQUENCE</scope>
    <source>
        <strain evidence="3">DSM 106523</strain>
    </source>
</reference>
<dbReference type="InterPro" id="IPR045865">
    <property type="entry name" value="ACT-like_dom_sf"/>
</dbReference>
<dbReference type="Gene3D" id="3.30.70.260">
    <property type="match status" value="1"/>
</dbReference>
<proteinExistence type="predicted"/>
<evidence type="ECO:0000259" key="1">
    <source>
        <dbReference type="PROSITE" id="PS51186"/>
    </source>
</evidence>
<organism evidence="3 4">
    <name type="scientific">Natronosporangium hydrolyticum</name>
    <dbReference type="NCBI Taxonomy" id="2811111"/>
    <lineage>
        <taxon>Bacteria</taxon>
        <taxon>Bacillati</taxon>
        <taxon>Actinomycetota</taxon>
        <taxon>Actinomycetes</taxon>
        <taxon>Micromonosporales</taxon>
        <taxon>Micromonosporaceae</taxon>
        <taxon>Natronosporangium</taxon>
    </lineage>
</organism>
<feature type="domain" description="ACT" evidence="2">
    <location>
        <begin position="5"/>
        <end position="79"/>
    </location>
</feature>
<accession>A0A895YP34</accession>
<dbReference type="PROSITE" id="PS51671">
    <property type="entry name" value="ACT"/>
    <property type="match status" value="1"/>
</dbReference>
<protein>
    <submittedName>
        <fullName evidence="3">GNAT family N-acetyltransferase</fullName>
    </submittedName>
</protein>
<dbReference type="EMBL" id="CP070499">
    <property type="protein sequence ID" value="QSB16476.1"/>
    <property type="molecule type" value="Genomic_DNA"/>
</dbReference>
<dbReference type="SUPFAM" id="SSF55729">
    <property type="entry name" value="Acyl-CoA N-acyltransferases (Nat)"/>
    <property type="match status" value="1"/>
</dbReference>
<dbReference type="GO" id="GO:0016747">
    <property type="term" value="F:acyltransferase activity, transferring groups other than amino-acyl groups"/>
    <property type="evidence" value="ECO:0007669"/>
    <property type="project" value="InterPro"/>
</dbReference>
<evidence type="ECO:0000313" key="4">
    <source>
        <dbReference type="Proteomes" id="UP000662857"/>
    </source>
</evidence>
<dbReference type="KEGG" id="nhy:JQS43_09440"/>
<evidence type="ECO:0000259" key="2">
    <source>
        <dbReference type="PROSITE" id="PS51671"/>
    </source>
</evidence>
<dbReference type="InterPro" id="IPR000182">
    <property type="entry name" value="GNAT_dom"/>
</dbReference>
<dbReference type="InterPro" id="IPR002912">
    <property type="entry name" value="ACT_dom"/>
</dbReference>
<dbReference type="Gene3D" id="3.40.630.30">
    <property type="match status" value="1"/>
</dbReference>
<dbReference type="PROSITE" id="PS51186">
    <property type="entry name" value="GNAT"/>
    <property type="match status" value="1"/>
</dbReference>
<keyword evidence="4" id="KW-1185">Reference proteome</keyword>
<dbReference type="Pfam" id="PF00583">
    <property type="entry name" value="Acetyltransf_1"/>
    <property type="match status" value="1"/>
</dbReference>
<dbReference type="InterPro" id="IPR016181">
    <property type="entry name" value="Acyl_CoA_acyltransferase"/>
</dbReference>
<dbReference type="SUPFAM" id="SSF55021">
    <property type="entry name" value="ACT-like"/>
    <property type="match status" value="1"/>
</dbReference>
<dbReference type="Proteomes" id="UP000662857">
    <property type="component" value="Chromosome"/>
</dbReference>
<feature type="domain" description="N-acetyltransferase" evidence="1">
    <location>
        <begin position="194"/>
        <end position="357"/>
    </location>
</feature>
<evidence type="ECO:0000313" key="3">
    <source>
        <dbReference type="EMBL" id="QSB16476.1"/>
    </source>
</evidence>
<dbReference type="AlphaFoldDB" id="A0A895YP34"/>